<dbReference type="InterPro" id="IPR039425">
    <property type="entry name" value="RNA_pol_sigma-70-like"/>
</dbReference>
<dbReference type="Pfam" id="PF08281">
    <property type="entry name" value="Sigma70_r4_2"/>
    <property type="match status" value="1"/>
</dbReference>
<dbReference type="PANTHER" id="PTHR43133">
    <property type="entry name" value="RNA POLYMERASE ECF-TYPE SIGMA FACTO"/>
    <property type="match status" value="1"/>
</dbReference>
<comment type="similarity">
    <text evidence="1">Belongs to the sigma-70 factor family. ECF subfamily.</text>
</comment>
<keyword evidence="8" id="KW-1185">Reference proteome</keyword>
<evidence type="ECO:0000256" key="4">
    <source>
        <dbReference type="ARBA" id="ARBA00023163"/>
    </source>
</evidence>
<dbReference type="Gene3D" id="1.10.10.10">
    <property type="entry name" value="Winged helix-like DNA-binding domain superfamily/Winged helix DNA-binding domain"/>
    <property type="match status" value="1"/>
</dbReference>
<dbReference type="Proteomes" id="UP000184245">
    <property type="component" value="Unassembled WGS sequence"/>
</dbReference>
<evidence type="ECO:0000256" key="1">
    <source>
        <dbReference type="ARBA" id="ARBA00010641"/>
    </source>
</evidence>
<reference evidence="7 8" key="1">
    <citation type="submission" date="2016-11" db="EMBL/GenBank/DDBJ databases">
        <authorList>
            <person name="Jaros S."/>
            <person name="Januszkiewicz K."/>
            <person name="Wedrychowicz H."/>
        </authorList>
    </citation>
    <scope>NUCLEOTIDE SEQUENCE [LARGE SCALE GENOMIC DNA]</scope>
    <source>
        <strain evidence="7 8">DSM 17459</strain>
    </source>
</reference>
<evidence type="ECO:0000313" key="7">
    <source>
        <dbReference type="EMBL" id="SHE83619.1"/>
    </source>
</evidence>
<dbReference type="GO" id="GO:0016987">
    <property type="term" value="F:sigma factor activity"/>
    <property type="evidence" value="ECO:0007669"/>
    <property type="project" value="UniProtKB-KW"/>
</dbReference>
<feature type="domain" description="RNA polymerase sigma factor 70 region 4 type 2" evidence="6">
    <location>
        <begin position="120"/>
        <end position="167"/>
    </location>
</feature>
<dbReference type="GO" id="GO:0003677">
    <property type="term" value="F:DNA binding"/>
    <property type="evidence" value="ECO:0007669"/>
    <property type="project" value="InterPro"/>
</dbReference>
<feature type="domain" description="RNA polymerase sigma-70 region 2" evidence="5">
    <location>
        <begin position="18"/>
        <end position="87"/>
    </location>
</feature>
<dbReference type="SUPFAM" id="SSF88659">
    <property type="entry name" value="Sigma3 and sigma4 domains of RNA polymerase sigma factors"/>
    <property type="match status" value="1"/>
</dbReference>
<dbReference type="InterPro" id="IPR007627">
    <property type="entry name" value="RNA_pol_sigma70_r2"/>
</dbReference>
<dbReference type="InterPro" id="IPR036388">
    <property type="entry name" value="WH-like_DNA-bd_sf"/>
</dbReference>
<dbReference type="SUPFAM" id="SSF88946">
    <property type="entry name" value="Sigma2 domain of RNA polymerase sigma factors"/>
    <property type="match status" value="1"/>
</dbReference>
<dbReference type="NCBIfam" id="TIGR02937">
    <property type="entry name" value="sigma70-ECF"/>
    <property type="match status" value="1"/>
</dbReference>
<dbReference type="Pfam" id="PF04542">
    <property type="entry name" value="Sigma70_r2"/>
    <property type="match status" value="1"/>
</dbReference>
<dbReference type="PANTHER" id="PTHR43133:SF60">
    <property type="entry name" value="RNA POLYMERASE SIGMA FACTOR SIGV"/>
    <property type="match status" value="1"/>
</dbReference>
<dbReference type="AlphaFoldDB" id="A0A1M4WQX1"/>
<keyword evidence="3" id="KW-0731">Sigma factor</keyword>
<dbReference type="EMBL" id="FQVI01000007">
    <property type="protein sequence ID" value="SHE83619.1"/>
    <property type="molecule type" value="Genomic_DNA"/>
</dbReference>
<dbReference type="GO" id="GO:0006352">
    <property type="term" value="P:DNA-templated transcription initiation"/>
    <property type="evidence" value="ECO:0007669"/>
    <property type="project" value="InterPro"/>
</dbReference>
<evidence type="ECO:0000259" key="6">
    <source>
        <dbReference type="Pfam" id="PF08281"/>
    </source>
</evidence>
<organism evidence="7 8">
    <name type="scientific">Lactonifactor longoviformis DSM 17459</name>
    <dbReference type="NCBI Taxonomy" id="1122155"/>
    <lineage>
        <taxon>Bacteria</taxon>
        <taxon>Bacillati</taxon>
        <taxon>Bacillota</taxon>
        <taxon>Clostridia</taxon>
        <taxon>Eubacteriales</taxon>
        <taxon>Clostridiaceae</taxon>
        <taxon>Lactonifactor</taxon>
    </lineage>
</organism>
<dbReference type="RefSeq" id="WP_072850814.1">
    <property type="nucleotide sequence ID" value="NZ_FQVI01000007.1"/>
</dbReference>
<keyword evidence="4" id="KW-0804">Transcription</keyword>
<evidence type="ECO:0000256" key="3">
    <source>
        <dbReference type="ARBA" id="ARBA00023082"/>
    </source>
</evidence>
<evidence type="ECO:0000313" key="8">
    <source>
        <dbReference type="Proteomes" id="UP000184245"/>
    </source>
</evidence>
<keyword evidence="2" id="KW-0805">Transcription regulation</keyword>
<dbReference type="InterPro" id="IPR013324">
    <property type="entry name" value="RNA_pol_sigma_r3/r4-like"/>
</dbReference>
<dbReference type="STRING" id="1122155.SAMN02745158_01675"/>
<evidence type="ECO:0000259" key="5">
    <source>
        <dbReference type="Pfam" id="PF04542"/>
    </source>
</evidence>
<dbReference type="Gene3D" id="1.10.1740.10">
    <property type="match status" value="1"/>
</dbReference>
<dbReference type="OrthoDB" id="2613570at2"/>
<dbReference type="InterPro" id="IPR013249">
    <property type="entry name" value="RNA_pol_sigma70_r4_t2"/>
</dbReference>
<proteinExistence type="inferred from homology"/>
<sequence length="205" mass="23936">MSLRLKNKADQREILEDIYRLYEQDMYKTAYCVLHQVQQAEDAVQDAFVKLMKYLPRITEADSGKTKRLVMRILKTTAIDQYRKNYRDSEMCTVEDALSQEKVISIDIGQQAVDRDFLSRVLYELQPIYLEVIKLRCYFGFSNRETARILNVSEDVVSKRMERARKLIEKRMGDEINESETQYGAIIEESGGRVPERTASAGRRS</sequence>
<dbReference type="InterPro" id="IPR013325">
    <property type="entry name" value="RNA_pol_sigma_r2"/>
</dbReference>
<protein>
    <submittedName>
        <fullName evidence="7">RNA polymerase sigma-70 factor, ECF subfamily</fullName>
    </submittedName>
</protein>
<evidence type="ECO:0000256" key="2">
    <source>
        <dbReference type="ARBA" id="ARBA00023015"/>
    </source>
</evidence>
<accession>A0A1M4WQX1</accession>
<name>A0A1M4WQX1_9CLOT</name>
<gene>
    <name evidence="7" type="ORF">SAMN02745158_01675</name>
</gene>
<dbReference type="InterPro" id="IPR014284">
    <property type="entry name" value="RNA_pol_sigma-70_dom"/>
</dbReference>